<keyword evidence="2" id="KW-0547">Nucleotide-binding</keyword>
<dbReference type="Pfam" id="PF08443">
    <property type="entry name" value="RimK"/>
    <property type="match status" value="1"/>
</dbReference>
<dbReference type="SUPFAM" id="SSF56059">
    <property type="entry name" value="Glutathione synthetase ATP-binding domain-like"/>
    <property type="match status" value="1"/>
</dbReference>
<gene>
    <name evidence="4" type="ORF">EKG36_17955</name>
</gene>
<reference evidence="4 5" key="1">
    <citation type="submission" date="2018-12" db="EMBL/GenBank/DDBJ databases">
        <authorList>
            <person name="Yu L."/>
        </authorList>
    </citation>
    <scope>NUCLEOTIDE SEQUENCE [LARGE SCALE GENOMIC DNA]</scope>
    <source>
        <strain evidence="4 5">11S</strain>
    </source>
</reference>
<comment type="caution">
    <text evidence="4">The sequence shown here is derived from an EMBL/GenBank/DDBJ whole genome shotgun (WGS) entry which is preliminary data.</text>
</comment>
<dbReference type="AlphaFoldDB" id="A0A3S0HMN6"/>
<evidence type="ECO:0000313" key="5">
    <source>
        <dbReference type="Proteomes" id="UP000267400"/>
    </source>
</evidence>
<evidence type="ECO:0000259" key="3">
    <source>
        <dbReference type="PROSITE" id="PS50975"/>
    </source>
</evidence>
<accession>A0A3S0HMN6</accession>
<dbReference type="GO" id="GO:0005524">
    <property type="term" value="F:ATP binding"/>
    <property type="evidence" value="ECO:0007669"/>
    <property type="project" value="UniProtKB-UniRule"/>
</dbReference>
<dbReference type="GO" id="GO:0018169">
    <property type="term" value="F:ribosomal S6-glutamic acid ligase activity"/>
    <property type="evidence" value="ECO:0007669"/>
    <property type="project" value="TreeGrafter"/>
</dbReference>
<dbReference type="RefSeq" id="WP_126486591.1">
    <property type="nucleotide sequence ID" value="NZ_RXNS01000021.1"/>
</dbReference>
<dbReference type="Gene3D" id="3.30.470.20">
    <property type="entry name" value="ATP-grasp fold, B domain"/>
    <property type="match status" value="1"/>
</dbReference>
<name>A0A3S0HMN6_9GAMM</name>
<feature type="domain" description="ATP-grasp" evidence="3">
    <location>
        <begin position="75"/>
        <end position="255"/>
    </location>
</feature>
<evidence type="ECO:0000256" key="2">
    <source>
        <dbReference type="PROSITE-ProRule" id="PRU00409"/>
    </source>
</evidence>
<dbReference type="OrthoDB" id="1704979at2"/>
<dbReference type="PANTHER" id="PTHR21621">
    <property type="entry name" value="RIBOSOMAL PROTEIN S6 MODIFICATION PROTEIN"/>
    <property type="match status" value="1"/>
</dbReference>
<proteinExistence type="predicted"/>
<dbReference type="GO" id="GO:0005737">
    <property type="term" value="C:cytoplasm"/>
    <property type="evidence" value="ECO:0007669"/>
    <property type="project" value="TreeGrafter"/>
</dbReference>
<dbReference type="PANTHER" id="PTHR21621:SF0">
    <property type="entry name" value="BETA-CITRYLGLUTAMATE SYNTHASE B-RELATED"/>
    <property type="match status" value="1"/>
</dbReference>
<dbReference type="GO" id="GO:0046872">
    <property type="term" value="F:metal ion binding"/>
    <property type="evidence" value="ECO:0007669"/>
    <property type="project" value="InterPro"/>
</dbReference>
<dbReference type="InterPro" id="IPR013651">
    <property type="entry name" value="ATP-grasp_RimK-type"/>
</dbReference>
<organism evidence="4 5">
    <name type="scientific">Halomonas nitroreducens</name>
    <dbReference type="NCBI Taxonomy" id="447425"/>
    <lineage>
        <taxon>Bacteria</taxon>
        <taxon>Pseudomonadati</taxon>
        <taxon>Pseudomonadota</taxon>
        <taxon>Gammaproteobacteria</taxon>
        <taxon>Oceanospirillales</taxon>
        <taxon>Halomonadaceae</taxon>
        <taxon>Halomonas</taxon>
    </lineage>
</organism>
<keyword evidence="2" id="KW-0067">ATP-binding</keyword>
<evidence type="ECO:0000313" key="4">
    <source>
        <dbReference type="EMBL" id="RTQ99129.1"/>
    </source>
</evidence>
<dbReference type="Proteomes" id="UP000267400">
    <property type="component" value="Unassembled WGS sequence"/>
</dbReference>
<dbReference type="InterPro" id="IPR011761">
    <property type="entry name" value="ATP-grasp"/>
</dbReference>
<dbReference type="PROSITE" id="PS50975">
    <property type="entry name" value="ATP_GRASP"/>
    <property type="match status" value="1"/>
</dbReference>
<dbReference type="GO" id="GO:0009432">
    <property type="term" value="P:SOS response"/>
    <property type="evidence" value="ECO:0007669"/>
    <property type="project" value="TreeGrafter"/>
</dbReference>
<evidence type="ECO:0000256" key="1">
    <source>
        <dbReference type="ARBA" id="ARBA00023211"/>
    </source>
</evidence>
<keyword evidence="5" id="KW-1185">Reference proteome</keyword>
<dbReference type="EMBL" id="RXNS01000021">
    <property type="protein sequence ID" value="RTQ99129.1"/>
    <property type="molecule type" value="Genomic_DNA"/>
</dbReference>
<protein>
    <recommendedName>
        <fullName evidence="3">ATP-grasp domain-containing protein</fullName>
    </recommendedName>
</protein>
<sequence>MKLITFDVFRTLGIPGVRYIKPERMYDHLEEIRQADWLLFPEYWQVNSLVYGLGKRIFPSLASYHLGHNKVEQTRAFLARCPEHVPPTEILGTSRASLDHVEARFGYPFIVKRIKSAMGEGVSLIASRDALLEHVAEETVLYAQQRLPIDRDLRIVLVGGKVIAAYWRVTPLGGYRANVSQGGRICHETIPEAAIALARRLARDLDIDHAGFDIALVDGHPYVFEFNRLFGNQGIHDSSRRIGAAIQRVLDLGDDDRDPDGEPPLQLTA</sequence>
<keyword evidence="1" id="KW-0464">Manganese</keyword>